<feature type="region of interest" description="Disordered" evidence="1">
    <location>
        <begin position="352"/>
        <end position="375"/>
    </location>
</feature>
<dbReference type="Proteomes" id="UP000650628">
    <property type="component" value="Unassembled WGS sequence"/>
</dbReference>
<keyword evidence="3" id="KW-1185">Reference proteome</keyword>
<gene>
    <name evidence="2" type="ORF">Pmi06nite_78270</name>
</gene>
<protein>
    <recommendedName>
        <fullName evidence="4">Pentapeptide repeat-containing protein</fullName>
    </recommendedName>
</protein>
<organism evidence="2 3">
    <name type="scientific">Planotetraspora mira</name>
    <dbReference type="NCBI Taxonomy" id="58121"/>
    <lineage>
        <taxon>Bacteria</taxon>
        <taxon>Bacillati</taxon>
        <taxon>Actinomycetota</taxon>
        <taxon>Actinomycetes</taxon>
        <taxon>Streptosporangiales</taxon>
        <taxon>Streptosporangiaceae</taxon>
        <taxon>Planotetraspora</taxon>
    </lineage>
</organism>
<evidence type="ECO:0000313" key="3">
    <source>
        <dbReference type="Proteomes" id="UP000650628"/>
    </source>
</evidence>
<dbReference type="InterPro" id="IPR001646">
    <property type="entry name" value="5peptide_repeat"/>
</dbReference>
<evidence type="ECO:0000313" key="2">
    <source>
        <dbReference type="EMBL" id="GII34385.1"/>
    </source>
</evidence>
<name>A0A8J3XAW4_9ACTN</name>
<evidence type="ECO:0008006" key="4">
    <source>
        <dbReference type="Google" id="ProtNLM"/>
    </source>
</evidence>
<dbReference type="Pfam" id="PF13576">
    <property type="entry name" value="Pentapeptide_3"/>
    <property type="match status" value="2"/>
</dbReference>
<proteinExistence type="predicted"/>
<dbReference type="Gene3D" id="2.160.20.80">
    <property type="entry name" value="E3 ubiquitin-protein ligase SopA"/>
    <property type="match status" value="1"/>
</dbReference>
<evidence type="ECO:0000256" key="1">
    <source>
        <dbReference type="SAM" id="MobiDB-lite"/>
    </source>
</evidence>
<dbReference type="EMBL" id="BOOO01000049">
    <property type="protein sequence ID" value="GII34385.1"/>
    <property type="molecule type" value="Genomic_DNA"/>
</dbReference>
<sequence length="375" mass="41812">MYSKAAEQLGHAQAAVRLAGLYSLERLAQDNVGLRQTIVNVICAYLRMPYTPPAQIDEERSRRMAMREARRRYHAFRTGRIAGAPPMPVAEPEGDIEGERQVRLTAQRILGEHLRDERLPDQRDTTDPPSHFWDDIRVDLTGANLIYFNFSSCSTSNAQFAEATFTGDANFNGAAFSGYTNFNRAKFVGNITFANSTFAETADFIEATCSGGADFSGALFAGAANFNHVAFYGHTSFDDATFSRAEFNQATFPHGARFVHTEFSHDANFYHSIFSGYTLFRKAIFSQSSRFRWASFAGGVDFHGAVFHGDCYFRDLQSADLMNLEGAQIPVFRRHMLPAGWQLHGTEIIRTPEQKSDTGGYPLINEGEDRPNSGI</sequence>
<accession>A0A8J3XAW4</accession>
<dbReference type="SUPFAM" id="SSF141571">
    <property type="entry name" value="Pentapeptide repeat-like"/>
    <property type="match status" value="1"/>
</dbReference>
<dbReference type="RefSeq" id="WP_203958180.1">
    <property type="nucleotide sequence ID" value="NZ_BOOO01000049.1"/>
</dbReference>
<comment type="caution">
    <text evidence="2">The sequence shown here is derived from an EMBL/GenBank/DDBJ whole genome shotgun (WGS) entry which is preliminary data.</text>
</comment>
<reference evidence="2 3" key="1">
    <citation type="submission" date="2021-01" db="EMBL/GenBank/DDBJ databases">
        <title>Whole genome shotgun sequence of Planotetraspora mira NBRC 15435.</title>
        <authorList>
            <person name="Komaki H."/>
            <person name="Tamura T."/>
        </authorList>
    </citation>
    <scope>NUCLEOTIDE SEQUENCE [LARGE SCALE GENOMIC DNA]</scope>
    <source>
        <strain evidence="2 3">NBRC 15435</strain>
    </source>
</reference>
<dbReference type="AlphaFoldDB" id="A0A8J3XAW4"/>